<evidence type="ECO:0000256" key="2">
    <source>
        <dbReference type="SAM" id="Phobius"/>
    </source>
</evidence>
<keyword evidence="2" id="KW-0472">Membrane</keyword>
<feature type="coiled-coil region" evidence="1">
    <location>
        <begin position="129"/>
        <end position="170"/>
    </location>
</feature>
<evidence type="ECO:0008006" key="5">
    <source>
        <dbReference type="Google" id="ProtNLM"/>
    </source>
</evidence>
<name>A0A2K9BQG1_BIFBR</name>
<dbReference type="RefSeq" id="WP_106641612.1">
    <property type="nucleotide sequence ID" value="NZ_CP021558.1"/>
</dbReference>
<feature type="transmembrane region" description="Helical" evidence="2">
    <location>
        <begin position="564"/>
        <end position="588"/>
    </location>
</feature>
<gene>
    <name evidence="3" type="ORF">BB215W447A_1540</name>
</gene>
<feature type="transmembrane region" description="Helical" evidence="2">
    <location>
        <begin position="533"/>
        <end position="552"/>
    </location>
</feature>
<feature type="transmembrane region" description="Helical" evidence="2">
    <location>
        <begin position="737"/>
        <end position="760"/>
    </location>
</feature>
<dbReference type="Proteomes" id="UP000232491">
    <property type="component" value="Chromosome"/>
</dbReference>
<keyword evidence="1" id="KW-0175">Coiled coil</keyword>
<keyword evidence="2" id="KW-1133">Transmembrane helix</keyword>
<accession>A0A2K9BQG1</accession>
<evidence type="ECO:0000313" key="4">
    <source>
        <dbReference type="Proteomes" id="UP000232491"/>
    </source>
</evidence>
<organism evidence="3 4">
    <name type="scientific">Bifidobacterium breve</name>
    <dbReference type="NCBI Taxonomy" id="1685"/>
    <lineage>
        <taxon>Bacteria</taxon>
        <taxon>Bacillati</taxon>
        <taxon>Actinomycetota</taxon>
        <taxon>Actinomycetes</taxon>
        <taxon>Bifidobacteriales</taxon>
        <taxon>Bifidobacteriaceae</taxon>
        <taxon>Bifidobacterium</taxon>
    </lineage>
</organism>
<proteinExistence type="predicted"/>
<feature type="transmembrane region" description="Helical" evidence="2">
    <location>
        <begin position="625"/>
        <end position="644"/>
    </location>
</feature>
<dbReference type="AlphaFoldDB" id="A0A2K9BQG1"/>
<evidence type="ECO:0000313" key="3">
    <source>
        <dbReference type="EMBL" id="AUE03548.1"/>
    </source>
</evidence>
<reference evidence="3 4" key="1">
    <citation type="submission" date="2017-05" db="EMBL/GenBank/DDBJ databases">
        <title>Comparative genomics and methylome analysis of the gut commensal Bifidobacterium breve.</title>
        <authorList>
            <person name="Bottacini F."/>
            <person name="Morrissey R."/>
            <person name="Roberts R.J."/>
            <person name="James K."/>
            <person name="van Breen J."/>
            <person name="Egan M."/>
            <person name="Lambert J."/>
            <person name="van Limpt K."/>
            <person name="Stanton C."/>
            <person name="Knol J."/>
            <person name="O' Connell Motherway M."/>
            <person name="van Sinderen D."/>
        </authorList>
    </citation>
    <scope>NUCLEOTIDE SEQUENCE [LARGE SCALE GENOMIC DNA]</scope>
    <source>
        <strain evidence="3 4">215W447a</strain>
    </source>
</reference>
<sequence length="1049" mass="108065">MAGGSELGSAHVSIFPQMKGFRQNVAKETGKAVSDLKNAFSKGFNGAQQGKQVGSAFKNGFNSGAAELNSEALKSFKKDVAQASQKNTDALLKFKAAGVQVQAAQEKLNAATQKYGADSTQAQAAAIKLEQAQIRQKAAADNLKAATDNLKTAKGRLKDLETQLAAEADKSRNVFSRMASGFVSVGRQVAGTIPGVNSAMRKIGSTAGEVTSNIKSKFSAVWNALPEGARNAATKAGSALHSGLGKASGFASKAVSGIGNAAKGMATVVSGAATAAAAYLVNFGRQSVDAALKAGEVTAKFQQVAKNNNWTDEEQKSLLSLNKTLGQTGVISGGTLKAAQAQLGTFALTADQVKTLTPALADMIANSKGYNATAQDGVQIANLLGKVMTGSATALSKYGVTMTDAQKKVLQEGSASEKAAMAAQVLEANFGGINKALAQTPQGKMTILQHEIAGLKTSIGNDLIAAFGGVGGAVIKMVQAVEPLITALFDKIAQLAQKIGPPLEKVFGAVADKIGKIDFNGLTGQLSGLSGPIAAVTGLLGAAGLGGALKGLSGVPVIGGMLKGFGEVLTGLGGPITLLIGALVGLIATSPQLRAQFGDVLTNVFNSLKQAFQTLQPSIKTLMGAFGQLVQALIPVLAEIIPLLTPIISTLIGSLVPAIQIVLNMVTGLVNGLMPIVRNILPAVAGALKYFLPLVQAIIPIISWVVVALTTGLGVFKAVTTAISLASKAQAVLNAVLNANPFILVVSLVASLVSALVYFFTCTDKGKALWQQFTDFLSNCVQNIRDFFSGLGNDITGFFTAAGQGVQNVWNGVVSWFTGIPGAICNFFAGVGGRITGFFTAAGQGVQNVWNGVVSWFTGIPGAICNFFAGVGGRITGFFSNAANGVENAWNNVVSWFGGIPNAICGVFAGAGAWLWNAGSSIINGLLNGLKAAFGRVKSFVSGIGDWIVRHKGPLSYDKVMLKPAGLAIMRGFDKSLKDGWKDVQRTVNGMNAQINGGFDVDASKSGRANVSNGGGSTTYVQQTFNYPAIAPTSISTQQKLQTAAMPQW</sequence>
<protein>
    <recommendedName>
        <fullName evidence="5">Tape measure protein</fullName>
    </recommendedName>
</protein>
<dbReference type="EMBL" id="CP021558">
    <property type="protein sequence ID" value="AUE03548.1"/>
    <property type="molecule type" value="Genomic_DNA"/>
</dbReference>
<evidence type="ECO:0000256" key="1">
    <source>
        <dbReference type="SAM" id="Coils"/>
    </source>
</evidence>
<feature type="transmembrane region" description="Helical" evidence="2">
    <location>
        <begin position="690"/>
        <end position="716"/>
    </location>
</feature>
<keyword evidence="2" id="KW-0812">Transmembrane</keyword>